<evidence type="ECO:0000256" key="3">
    <source>
        <dbReference type="ARBA" id="ARBA00022692"/>
    </source>
</evidence>
<evidence type="ECO:0000256" key="5">
    <source>
        <dbReference type="ARBA" id="ARBA00023136"/>
    </source>
</evidence>
<keyword evidence="5 6" id="KW-0472">Membrane</keyword>
<protein>
    <submittedName>
        <fullName evidence="7">APC family permease</fullName>
    </submittedName>
</protein>
<feature type="transmembrane region" description="Helical" evidence="6">
    <location>
        <begin position="394"/>
        <end position="424"/>
    </location>
</feature>
<dbReference type="Gene3D" id="1.20.1740.10">
    <property type="entry name" value="Amino acid/polyamine transporter I"/>
    <property type="match status" value="1"/>
</dbReference>
<dbReference type="RefSeq" id="WP_380662886.1">
    <property type="nucleotide sequence ID" value="NZ_JBHTCJ010000001.1"/>
</dbReference>
<keyword evidence="2" id="KW-1003">Cell membrane</keyword>
<gene>
    <name evidence="7" type="ORF">ACFQRI_00700</name>
</gene>
<dbReference type="Proteomes" id="UP001596504">
    <property type="component" value="Unassembled WGS sequence"/>
</dbReference>
<dbReference type="EMBL" id="JBHTCJ010000001">
    <property type="protein sequence ID" value="MFC7339912.1"/>
    <property type="molecule type" value="Genomic_DNA"/>
</dbReference>
<evidence type="ECO:0000256" key="6">
    <source>
        <dbReference type="SAM" id="Phobius"/>
    </source>
</evidence>
<feature type="transmembrane region" description="Helical" evidence="6">
    <location>
        <begin position="363"/>
        <end position="382"/>
    </location>
</feature>
<keyword evidence="8" id="KW-1185">Reference proteome</keyword>
<evidence type="ECO:0000256" key="2">
    <source>
        <dbReference type="ARBA" id="ARBA00022475"/>
    </source>
</evidence>
<evidence type="ECO:0000256" key="4">
    <source>
        <dbReference type="ARBA" id="ARBA00022989"/>
    </source>
</evidence>
<feature type="transmembrane region" description="Helical" evidence="6">
    <location>
        <begin position="28"/>
        <end position="48"/>
    </location>
</feature>
<sequence length="431" mass="43567">MTSEEDEPATGIGTEAPRRRSLRPSIGLGQAVALYVGAVLGAGVLVLPGQAASLAGPASLLAWAFVGLLGLPLALTFAALATRFPDAGGIATFASRAFGSTAGGVAGWWYFVAVALGHIIVPLTGGYYVAAALQVDQRSAFAFAGGILLLAAASNLAGLRLSGRVQLVLAAGVAALLLIVTLAAAPHVERADFAPFAPHGISGIGQAAVVLFFAFAGWEAVTHLAGEFRDVRRDLTRASAITVAIVLVLYLGVAFAVVVTGTYGTPGLDRIAIGRVFGDSLGVSAATAAGALAVVISLGTTNAFMAALSRLGCALARDGWLPAPMARLSNRGVPAVGVWTVVGIGGSGLVLAFLNHWGTEDLVAIPSTLVLITYLIGTAAGIRLLSGRARLTAVVAFALTALVTPFAAAYIAVPAAVAAGALMYHRIARRT</sequence>
<proteinExistence type="predicted"/>
<evidence type="ECO:0000313" key="8">
    <source>
        <dbReference type="Proteomes" id="UP001596504"/>
    </source>
</evidence>
<name>A0ABW2LBT9_9PSEU</name>
<feature type="transmembrane region" description="Helical" evidence="6">
    <location>
        <begin position="140"/>
        <end position="158"/>
    </location>
</feature>
<feature type="transmembrane region" description="Helical" evidence="6">
    <location>
        <begin position="283"/>
        <end position="308"/>
    </location>
</feature>
<evidence type="ECO:0000256" key="1">
    <source>
        <dbReference type="ARBA" id="ARBA00004651"/>
    </source>
</evidence>
<accession>A0ABW2LBT9</accession>
<feature type="transmembrane region" description="Helical" evidence="6">
    <location>
        <begin position="60"/>
        <end position="81"/>
    </location>
</feature>
<feature type="transmembrane region" description="Helical" evidence="6">
    <location>
        <begin position="204"/>
        <end position="226"/>
    </location>
</feature>
<keyword evidence="4 6" id="KW-1133">Transmembrane helix</keyword>
<comment type="caution">
    <text evidence="7">The sequence shown here is derived from an EMBL/GenBank/DDBJ whole genome shotgun (WGS) entry which is preliminary data.</text>
</comment>
<dbReference type="PANTHER" id="PTHR42770:SF13">
    <property type="entry name" value="L-METHIONINE_BRANCHED-CHAIN AMINO ACID EXPORTER YJEH"/>
    <property type="match status" value="1"/>
</dbReference>
<dbReference type="InterPro" id="IPR002293">
    <property type="entry name" value="AA/rel_permease1"/>
</dbReference>
<keyword evidence="3 6" id="KW-0812">Transmembrane</keyword>
<feature type="transmembrane region" description="Helical" evidence="6">
    <location>
        <begin position="93"/>
        <end position="120"/>
    </location>
</feature>
<feature type="transmembrane region" description="Helical" evidence="6">
    <location>
        <begin position="335"/>
        <end position="357"/>
    </location>
</feature>
<feature type="transmembrane region" description="Helical" evidence="6">
    <location>
        <begin position="238"/>
        <end position="263"/>
    </location>
</feature>
<comment type="subcellular location">
    <subcellularLocation>
        <location evidence="1">Cell membrane</location>
        <topology evidence="1">Multi-pass membrane protein</topology>
    </subcellularLocation>
</comment>
<evidence type="ECO:0000313" key="7">
    <source>
        <dbReference type="EMBL" id="MFC7339912.1"/>
    </source>
</evidence>
<organism evidence="7 8">
    <name type="scientific">Saccharopolyspora griseoalba</name>
    <dbReference type="NCBI Taxonomy" id="1431848"/>
    <lineage>
        <taxon>Bacteria</taxon>
        <taxon>Bacillati</taxon>
        <taxon>Actinomycetota</taxon>
        <taxon>Actinomycetes</taxon>
        <taxon>Pseudonocardiales</taxon>
        <taxon>Pseudonocardiaceae</taxon>
        <taxon>Saccharopolyspora</taxon>
    </lineage>
</organism>
<reference evidence="8" key="1">
    <citation type="journal article" date="2019" name="Int. J. Syst. Evol. Microbiol.">
        <title>The Global Catalogue of Microorganisms (GCM) 10K type strain sequencing project: providing services to taxonomists for standard genome sequencing and annotation.</title>
        <authorList>
            <consortium name="The Broad Institute Genomics Platform"/>
            <consortium name="The Broad Institute Genome Sequencing Center for Infectious Disease"/>
            <person name="Wu L."/>
            <person name="Ma J."/>
        </authorList>
    </citation>
    <scope>NUCLEOTIDE SEQUENCE [LARGE SCALE GENOMIC DNA]</scope>
    <source>
        <strain evidence="8">WLHS5</strain>
    </source>
</reference>
<dbReference type="PANTHER" id="PTHR42770">
    <property type="entry name" value="AMINO ACID TRANSPORTER-RELATED"/>
    <property type="match status" value="1"/>
</dbReference>
<dbReference type="PIRSF" id="PIRSF006060">
    <property type="entry name" value="AA_transporter"/>
    <property type="match status" value="1"/>
</dbReference>
<feature type="transmembrane region" description="Helical" evidence="6">
    <location>
        <begin position="165"/>
        <end position="184"/>
    </location>
</feature>
<dbReference type="InterPro" id="IPR050367">
    <property type="entry name" value="APC_superfamily"/>
</dbReference>
<dbReference type="Pfam" id="PF13520">
    <property type="entry name" value="AA_permease_2"/>
    <property type="match status" value="1"/>
</dbReference>